<name>A0A164PX49_9AGAM</name>
<dbReference type="Proteomes" id="UP000076722">
    <property type="component" value="Unassembled WGS sequence"/>
</dbReference>
<evidence type="ECO:0000313" key="1">
    <source>
        <dbReference type="EMBL" id="KZS89115.1"/>
    </source>
</evidence>
<dbReference type="AlphaFoldDB" id="A0A164PX49"/>
<protein>
    <submittedName>
        <fullName evidence="1">Uncharacterized protein</fullName>
    </submittedName>
</protein>
<keyword evidence="2" id="KW-1185">Reference proteome</keyword>
<gene>
    <name evidence="1" type="ORF">SISNIDRAFT_469607</name>
</gene>
<evidence type="ECO:0000313" key="2">
    <source>
        <dbReference type="Proteomes" id="UP000076722"/>
    </source>
</evidence>
<dbReference type="EMBL" id="KV419430">
    <property type="protein sequence ID" value="KZS89115.1"/>
    <property type="molecule type" value="Genomic_DNA"/>
</dbReference>
<reference evidence="1 2" key="1">
    <citation type="journal article" date="2016" name="Mol. Biol. Evol.">
        <title>Comparative Genomics of Early-Diverging Mushroom-Forming Fungi Provides Insights into the Origins of Lignocellulose Decay Capabilities.</title>
        <authorList>
            <person name="Nagy L.G."/>
            <person name="Riley R."/>
            <person name="Tritt A."/>
            <person name="Adam C."/>
            <person name="Daum C."/>
            <person name="Floudas D."/>
            <person name="Sun H."/>
            <person name="Yadav J.S."/>
            <person name="Pangilinan J."/>
            <person name="Larsson K.H."/>
            <person name="Matsuura K."/>
            <person name="Barry K."/>
            <person name="Labutti K."/>
            <person name="Kuo R."/>
            <person name="Ohm R.A."/>
            <person name="Bhattacharya S.S."/>
            <person name="Shirouzu T."/>
            <person name="Yoshinaga Y."/>
            <person name="Martin F.M."/>
            <person name="Grigoriev I.V."/>
            <person name="Hibbett D.S."/>
        </authorList>
    </citation>
    <scope>NUCLEOTIDE SEQUENCE [LARGE SCALE GENOMIC DNA]</scope>
    <source>
        <strain evidence="1 2">HHB9708</strain>
    </source>
</reference>
<organism evidence="1 2">
    <name type="scientific">Sistotremastrum niveocremeum HHB9708</name>
    <dbReference type="NCBI Taxonomy" id="1314777"/>
    <lineage>
        <taxon>Eukaryota</taxon>
        <taxon>Fungi</taxon>
        <taxon>Dikarya</taxon>
        <taxon>Basidiomycota</taxon>
        <taxon>Agaricomycotina</taxon>
        <taxon>Agaricomycetes</taxon>
        <taxon>Sistotremastrales</taxon>
        <taxon>Sistotremastraceae</taxon>
        <taxon>Sertulicium</taxon>
        <taxon>Sertulicium niveocremeum</taxon>
    </lineage>
</organism>
<proteinExistence type="predicted"/>
<accession>A0A164PX49</accession>
<sequence>MSQVDFPPNGILTFEFRRTALNVCLTIVTNARHQNTTGPRIQHIGSTLPSSDEARPYLPNIILFDGNMSERLEVSHVLTYQLSITSRRWLNSMVSSGSQKRKRGKTDRLSKGSRKRDEVNLVIVTQSDRGIYKHGYLRELIQADDEIRCLPESFKADVSVVWNLKYGSRNPESSFRTIFPPGKTRLVLGRLL</sequence>